<organism evidence="4">
    <name type="scientific">Laccaria bicolor (strain S238N-H82 / ATCC MYA-4686)</name>
    <name type="common">Bicoloured deceiver</name>
    <name type="synonym">Laccaria laccata var. bicolor</name>
    <dbReference type="NCBI Taxonomy" id="486041"/>
    <lineage>
        <taxon>Eukaryota</taxon>
        <taxon>Fungi</taxon>
        <taxon>Dikarya</taxon>
        <taxon>Basidiomycota</taxon>
        <taxon>Agaricomycotina</taxon>
        <taxon>Agaricomycetes</taxon>
        <taxon>Agaricomycetidae</taxon>
        <taxon>Agaricales</taxon>
        <taxon>Agaricineae</taxon>
        <taxon>Hydnangiaceae</taxon>
        <taxon>Laccaria</taxon>
    </lineage>
</organism>
<accession>B0E2D9</accession>
<dbReference type="EMBL" id="DS547179">
    <property type="protein sequence ID" value="EDQ98998.1"/>
    <property type="molecule type" value="Genomic_DNA"/>
</dbReference>
<feature type="compositionally biased region" description="Polar residues" evidence="2">
    <location>
        <begin position="290"/>
        <end position="299"/>
    </location>
</feature>
<protein>
    <submittedName>
        <fullName evidence="3">Uncharacterized protein</fullName>
    </submittedName>
</protein>
<dbReference type="HOGENOM" id="CLU_877359_0_0_1"/>
<reference evidence="3 4" key="1">
    <citation type="journal article" date="2008" name="Nature">
        <title>The genome of Laccaria bicolor provides insights into mycorrhizal symbiosis.</title>
        <authorList>
            <person name="Martin F."/>
            <person name="Aerts A."/>
            <person name="Ahren D."/>
            <person name="Brun A."/>
            <person name="Danchin E.G.J."/>
            <person name="Duchaussoy F."/>
            <person name="Gibon J."/>
            <person name="Kohler A."/>
            <person name="Lindquist E."/>
            <person name="Pereda V."/>
            <person name="Salamov A."/>
            <person name="Shapiro H.J."/>
            <person name="Wuyts J."/>
            <person name="Blaudez D."/>
            <person name="Buee M."/>
            <person name="Brokstein P."/>
            <person name="Canbaeck B."/>
            <person name="Cohen D."/>
            <person name="Courty P.E."/>
            <person name="Coutinho P.M."/>
            <person name="Delaruelle C."/>
            <person name="Detter J.C."/>
            <person name="Deveau A."/>
            <person name="DiFazio S."/>
            <person name="Duplessis S."/>
            <person name="Fraissinet-Tachet L."/>
            <person name="Lucic E."/>
            <person name="Frey-Klett P."/>
            <person name="Fourrey C."/>
            <person name="Feussner I."/>
            <person name="Gay G."/>
            <person name="Grimwood J."/>
            <person name="Hoegger P.J."/>
            <person name="Jain P."/>
            <person name="Kilaru S."/>
            <person name="Labbe J."/>
            <person name="Lin Y.C."/>
            <person name="Legue V."/>
            <person name="Le Tacon F."/>
            <person name="Marmeisse R."/>
            <person name="Melayah D."/>
            <person name="Montanini B."/>
            <person name="Muratet M."/>
            <person name="Nehls U."/>
            <person name="Niculita-Hirzel H."/>
            <person name="Oudot-Le Secq M.P."/>
            <person name="Peter M."/>
            <person name="Quesneville H."/>
            <person name="Rajashekar B."/>
            <person name="Reich M."/>
            <person name="Rouhier N."/>
            <person name="Schmutz J."/>
            <person name="Yin T."/>
            <person name="Chalot M."/>
            <person name="Henrissat B."/>
            <person name="Kuees U."/>
            <person name="Lucas S."/>
            <person name="Van de Peer Y."/>
            <person name="Podila G.K."/>
            <person name="Polle A."/>
            <person name="Pukkila P.J."/>
            <person name="Richardson P.M."/>
            <person name="Rouze P."/>
            <person name="Sanders I.R."/>
            <person name="Stajich J.E."/>
            <person name="Tunlid A."/>
            <person name="Tuskan G."/>
            <person name="Grigoriev I.V."/>
        </authorList>
    </citation>
    <scope>NUCLEOTIDE SEQUENCE [LARGE SCALE GENOMIC DNA]</scope>
    <source>
        <strain evidence="4">S238N-H82 / ATCC MYA-4686</strain>
    </source>
</reference>
<dbReference type="InParanoid" id="B0E2D9"/>
<dbReference type="OrthoDB" id="10541584at2759"/>
<dbReference type="Proteomes" id="UP000001194">
    <property type="component" value="Unassembled WGS sequence"/>
</dbReference>
<gene>
    <name evidence="3" type="ORF">LACBIDRAFT_335463</name>
</gene>
<feature type="coiled-coil region" evidence="1">
    <location>
        <begin position="78"/>
        <end position="226"/>
    </location>
</feature>
<dbReference type="AlphaFoldDB" id="B0E2D9"/>
<evidence type="ECO:0000256" key="1">
    <source>
        <dbReference type="SAM" id="Coils"/>
    </source>
</evidence>
<name>B0E2D9_LACBS</name>
<evidence type="ECO:0000313" key="3">
    <source>
        <dbReference type="EMBL" id="EDQ98998.1"/>
    </source>
</evidence>
<dbReference type="GeneID" id="6086005"/>
<dbReference type="KEGG" id="lbc:LACBIDRAFT_335463"/>
<feature type="region of interest" description="Disordered" evidence="2">
    <location>
        <begin position="288"/>
        <end position="317"/>
    </location>
</feature>
<sequence>MEPWHSYHFCIIDGASDPFCYLKLQILHQKSHGLDEQTAALTLAKDQITANEVKSAVSHDTSVIVDILRPQAGVQEIVHNLRTELAVAHEQKLALERETANLKASFNQLTRESAASLAAAQVDFEKKLNRQEKANERLVSAQEKRAVAAEKAATLAENDAKEARAAREELAGRLALAEMSVIAIAEDGEAAATRESGQMKVMKARAEELEARVGEMTKHAETLLSRYHDGNLTDSEKDLGTMLFFKRKRVTNRTSLLRIMSFEKLMSSYTATGVQNPAVVTALIMPSPQEEVSVSTSPAVQRKASDGPVKTRQKKRK</sequence>
<proteinExistence type="predicted"/>
<keyword evidence="1" id="KW-0175">Coiled coil</keyword>
<keyword evidence="4" id="KW-1185">Reference proteome</keyword>
<evidence type="ECO:0000256" key="2">
    <source>
        <dbReference type="SAM" id="MobiDB-lite"/>
    </source>
</evidence>
<evidence type="ECO:0000313" key="4">
    <source>
        <dbReference type="Proteomes" id="UP000001194"/>
    </source>
</evidence>
<dbReference type="RefSeq" id="XP_001890359.1">
    <property type="nucleotide sequence ID" value="XM_001890324.1"/>
</dbReference>